<dbReference type="GO" id="GO:0005737">
    <property type="term" value="C:cytoplasm"/>
    <property type="evidence" value="ECO:0007669"/>
    <property type="project" value="UniProtKB-SubCell"/>
</dbReference>
<comment type="caution">
    <text evidence="6">Lacks conserved residue(s) required for the propagation of feature annotation.</text>
</comment>
<accession>A0A2M8D5L7</accession>
<feature type="domain" description="Helix-hairpin-helix DNA-binding motif class 1" evidence="7">
    <location>
        <begin position="137"/>
        <end position="156"/>
    </location>
</feature>
<evidence type="ECO:0000256" key="2">
    <source>
        <dbReference type="ARBA" id="ARBA00022763"/>
    </source>
</evidence>
<dbReference type="GO" id="GO:0048476">
    <property type="term" value="C:Holliday junction resolvase complex"/>
    <property type="evidence" value="ECO:0007669"/>
    <property type="project" value="UniProtKB-UniRule"/>
</dbReference>
<comment type="subcellular location">
    <subcellularLocation>
        <location evidence="6">Cytoplasm</location>
    </subcellularLocation>
</comment>
<dbReference type="Proteomes" id="UP000229236">
    <property type="component" value="Unassembled WGS sequence"/>
</dbReference>
<dbReference type="InterPro" id="IPR013849">
    <property type="entry name" value="DNA_helicase_Holl-junc_RuvA_I"/>
</dbReference>
<dbReference type="NCBIfam" id="TIGR00084">
    <property type="entry name" value="ruvA"/>
    <property type="match status" value="1"/>
</dbReference>
<proteinExistence type="inferred from homology"/>
<comment type="caution">
    <text evidence="8">The sequence shown here is derived from an EMBL/GenBank/DDBJ whole genome shotgun (WGS) entry which is preliminary data.</text>
</comment>
<dbReference type="GO" id="GO:0000400">
    <property type="term" value="F:four-way junction DNA binding"/>
    <property type="evidence" value="ECO:0007669"/>
    <property type="project" value="UniProtKB-UniRule"/>
</dbReference>
<comment type="subunit">
    <text evidence="6">Homotetramer. Forms an RuvA(8)-RuvB(12)-Holliday junction (HJ) complex. HJ DNA is sandwiched between 2 RuvA tetramers; dsDNA enters through RuvA and exits via RuvB. An RuvB hexamer assembles on each DNA strand where it exits the tetramer. Each RuvB hexamer is contacted by two RuvA subunits (via domain III) on 2 adjacent RuvB subunits; this complex drives branch migration. In the full resolvosome a probable DNA-RuvA(4)-RuvB(12)-RuvC(2) complex forms which resolves the HJ.</text>
</comment>
<dbReference type="GO" id="GO:0006281">
    <property type="term" value="P:DNA repair"/>
    <property type="evidence" value="ECO:0007669"/>
    <property type="project" value="UniProtKB-UniRule"/>
</dbReference>
<dbReference type="CDD" id="cd14332">
    <property type="entry name" value="UBA_RuvA_C"/>
    <property type="match status" value="1"/>
</dbReference>
<dbReference type="GO" id="GO:0009378">
    <property type="term" value="F:four-way junction helicase activity"/>
    <property type="evidence" value="ECO:0007669"/>
    <property type="project" value="InterPro"/>
</dbReference>
<dbReference type="InterPro" id="IPR010994">
    <property type="entry name" value="RuvA_2-like"/>
</dbReference>
<dbReference type="InterPro" id="IPR000085">
    <property type="entry name" value="RuvA"/>
</dbReference>
<evidence type="ECO:0000256" key="4">
    <source>
        <dbReference type="ARBA" id="ARBA00023172"/>
    </source>
</evidence>
<dbReference type="Gene3D" id="1.10.150.20">
    <property type="entry name" value="5' to 3' exonuclease, C-terminal subdomain"/>
    <property type="match status" value="1"/>
</dbReference>
<feature type="region of interest" description="Domain III" evidence="6">
    <location>
        <begin position="171"/>
        <end position="221"/>
    </location>
</feature>
<keyword evidence="1 6" id="KW-0963">Cytoplasm</keyword>
<dbReference type="Pfam" id="PF01330">
    <property type="entry name" value="RuvA_N"/>
    <property type="match status" value="1"/>
</dbReference>
<keyword evidence="4 6" id="KW-0233">DNA recombination</keyword>
<keyword evidence="2 6" id="KW-0227">DNA damage</keyword>
<organism evidence="8 9">
    <name type="scientific">Candidatus Yonathbacteria bacterium CG_4_9_14_0_8_um_filter_46_47</name>
    <dbReference type="NCBI Taxonomy" id="1975106"/>
    <lineage>
        <taxon>Bacteria</taxon>
        <taxon>Candidatus Yonathiibacteriota</taxon>
    </lineage>
</organism>
<feature type="domain" description="Helix-hairpin-helix DNA-binding motif class 1" evidence="7">
    <location>
        <begin position="102"/>
        <end position="121"/>
    </location>
</feature>
<dbReference type="GO" id="GO:0009379">
    <property type="term" value="C:Holliday junction helicase complex"/>
    <property type="evidence" value="ECO:0007669"/>
    <property type="project" value="InterPro"/>
</dbReference>
<keyword evidence="3 6" id="KW-0238">DNA-binding</keyword>
<keyword evidence="5 6" id="KW-0234">DNA repair</keyword>
<comment type="domain">
    <text evidence="6">Has three domains with a flexible linker between the domains II and III and assumes an 'L' shape. Domain III is highly mobile and contacts RuvB.</text>
</comment>
<dbReference type="AlphaFoldDB" id="A0A2M8D5L7"/>
<comment type="similarity">
    <text evidence="6">Belongs to the RuvA family.</text>
</comment>
<dbReference type="InterPro" id="IPR011114">
    <property type="entry name" value="RuvA_C"/>
</dbReference>
<evidence type="ECO:0000256" key="6">
    <source>
        <dbReference type="HAMAP-Rule" id="MF_00031"/>
    </source>
</evidence>
<evidence type="ECO:0000313" key="9">
    <source>
        <dbReference type="Proteomes" id="UP000229236"/>
    </source>
</evidence>
<dbReference type="SUPFAM" id="SSF47781">
    <property type="entry name" value="RuvA domain 2-like"/>
    <property type="match status" value="1"/>
</dbReference>
<dbReference type="SUPFAM" id="SSF50249">
    <property type="entry name" value="Nucleic acid-binding proteins"/>
    <property type="match status" value="1"/>
</dbReference>
<dbReference type="EMBL" id="PFTM01000071">
    <property type="protein sequence ID" value="PJB81857.1"/>
    <property type="molecule type" value="Genomic_DNA"/>
</dbReference>
<comment type="function">
    <text evidence="6">The RuvA-RuvB-RuvC complex processes Holliday junction (HJ) DNA during genetic recombination and DNA repair, while the RuvA-RuvB complex plays an important role in the rescue of blocked DNA replication forks via replication fork reversal (RFR). RuvA specifically binds to HJ cruciform DNA, conferring on it an open structure. The RuvB hexamer acts as an ATP-dependent pump, pulling dsDNA into and through the RuvAB complex. HJ branch migration allows RuvC to scan DNA until it finds its consensus sequence, where it cleaves and resolves the cruciform DNA.</text>
</comment>
<dbReference type="GO" id="GO:0006310">
    <property type="term" value="P:DNA recombination"/>
    <property type="evidence" value="ECO:0007669"/>
    <property type="project" value="UniProtKB-UniRule"/>
</dbReference>
<dbReference type="Pfam" id="PF14520">
    <property type="entry name" value="HHH_5"/>
    <property type="match status" value="1"/>
</dbReference>
<dbReference type="Gene3D" id="1.10.8.10">
    <property type="entry name" value="DNA helicase RuvA subunit, C-terminal domain"/>
    <property type="match status" value="1"/>
</dbReference>
<dbReference type="SMART" id="SM00278">
    <property type="entry name" value="HhH1"/>
    <property type="match status" value="2"/>
</dbReference>
<name>A0A2M8D5L7_9BACT</name>
<dbReference type="GO" id="GO:0005524">
    <property type="term" value="F:ATP binding"/>
    <property type="evidence" value="ECO:0007669"/>
    <property type="project" value="InterPro"/>
</dbReference>
<evidence type="ECO:0000313" key="8">
    <source>
        <dbReference type="EMBL" id="PJB81857.1"/>
    </source>
</evidence>
<evidence type="ECO:0000256" key="3">
    <source>
        <dbReference type="ARBA" id="ARBA00023125"/>
    </source>
</evidence>
<dbReference type="Pfam" id="PF07499">
    <property type="entry name" value="RuvA_C"/>
    <property type="match status" value="1"/>
</dbReference>
<dbReference type="InterPro" id="IPR003583">
    <property type="entry name" value="Hlx-hairpin-Hlx_DNA-bd_motif"/>
</dbReference>
<dbReference type="HAMAP" id="MF_00031">
    <property type="entry name" value="DNA_HJ_migration_RuvA"/>
    <property type="match status" value="1"/>
</dbReference>
<evidence type="ECO:0000256" key="1">
    <source>
        <dbReference type="ARBA" id="ARBA00022490"/>
    </source>
</evidence>
<dbReference type="InterPro" id="IPR012340">
    <property type="entry name" value="NA-bd_OB-fold"/>
</dbReference>
<dbReference type="SUPFAM" id="SSF46929">
    <property type="entry name" value="DNA helicase RuvA subunit, C-terminal domain"/>
    <property type="match status" value="1"/>
</dbReference>
<gene>
    <name evidence="6 8" type="primary">ruvA</name>
    <name evidence="8" type="ORF">CO088_04320</name>
</gene>
<reference evidence="9" key="1">
    <citation type="submission" date="2017-09" db="EMBL/GenBank/DDBJ databases">
        <title>Depth-based differentiation of microbial function through sediment-hosted aquifers and enrichment of novel symbionts in the deep terrestrial subsurface.</title>
        <authorList>
            <person name="Probst A.J."/>
            <person name="Ladd B."/>
            <person name="Jarett J.K."/>
            <person name="Geller-Mcgrath D.E."/>
            <person name="Sieber C.M.K."/>
            <person name="Emerson J.B."/>
            <person name="Anantharaman K."/>
            <person name="Thomas B.C."/>
            <person name="Malmstrom R."/>
            <person name="Stieglmeier M."/>
            <person name="Klingl A."/>
            <person name="Woyke T."/>
            <person name="Ryan C.M."/>
            <person name="Banfield J.F."/>
        </authorList>
    </citation>
    <scope>NUCLEOTIDE SEQUENCE [LARGE SCALE GENOMIC DNA]</scope>
</reference>
<evidence type="ECO:0000259" key="7">
    <source>
        <dbReference type="SMART" id="SM00278"/>
    </source>
</evidence>
<protein>
    <recommendedName>
        <fullName evidence="6">Holliday junction branch migration complex subunit RuvA</fullName>
    </recommendedName>
</protein>
<dbReference type="Gene3D" id="2.40.50.140">
    <property type="entry name" value="Nucleic acid-binding proteins"/>
    <property type="match status" value="1"/>
</dbReference>
<dbReference type="InterPro" id="IPR036267">
    <property type="entry name" value="RuvA_C_sf"/>
</dbReference>
<sequence length="221" mass="23950">MYVILSISSSIDSQCGTATTDFGKIVYDKIMIARISGNIVLKGERFLVIDCSGVGYKVYVSPETLRIAAQKREVSLWTYLAVRDDALNLYGFLHLAELELFEMLIGIPGIGPKSALGIMGVAPAETLKTAIAAGDTSYLTKVSGIGKKNAEKIVLELREKLGAIESEHATNNLRQESDVIEALKTLGYPTTEARDAAQKIPKDITNMSEKVKAALKLLGQK</sequence>
<evidence type="ECO:0000256" key="5">
    <source>
        <dbReference type="ARBA" id="ARBA00023204"/>
    </source>
</evidence>